<keyword evidence="1" id="KW-0472">Membrane</keyword>
<name>A0A6I0FHD5_9FIRM</name>
<dbReference type="RefSeq" id="WP_151859864.1">
    <property type="nucleotide sequence ID" value="NZ_WBZC01000004.1"/>
</dbReference>
<keyword evidence="1" id="KW-0812">Transmembrane</keyword>
<keyword evidence="3" id="KW-1185">Reference proteome</keyword>
<reference evidence="2 3" key="1">
    <citation type="submission" date="2019-10" db="EMBL/GenBank/DDBJ databases">
        <title>Alkaliphilus serpentinus sp. nov. and Alkaliphilus pronyensis sp. nov., two novel anaerobic alkaliphilic species isolated from the serpentinized-hosted hydrothermal field of the Prony Bay (New Caledonia).</title>
        <authorList>
            <person name="Postec A."/>
        </authorList>
    </citation>
    <scope>NUCLEOTIDE SEQUENCE [LARGE SCALE GENOMIC DNA]</scope>
    <source>
        <strain evidence="2 3">LacV</strain>
    </source>
</reference>
<gene>
    <name evidence="2" type="ORF">F8154_01740</name>
</gene>
<dbReference type="OrthoDB" id="9929580at2"/>
<comment type="caution">
    <text evidence="2">The sequence shown here is derived from an EMBL/GenBank/DDBJ whole genome shotgun (WGS) entry which is preliminary data.</text>
</comment>
<protein>
    <recommendedName>
        <fullName evidence="4">DUF5673 domain-containing protein</fullName>
    </recommendedName>
</protein>
<evidence type="ECO:0008006" key="4">
    <source>
        <dbReference type="Google" id="ProtNLM"/>
    </source>
</evidence>
<organism evidence="2 3">
    <name type="scientific">Alkaliphilus pronyensis</name>
    <dbReference type="NCBI Taxonomy" id="1482732"/>
    <lineage>
        <taxon>Bacteria</taxon>
        <taxon>Bacillati</taxon>
        <taxon>Bacillota</taxon>
        <taxon>Clostridia</taxon>
        <taxon>Peptostreptococcales</taxon>
        <taxon>Natronincolaceae</taxon>
        <taxon>Alkaliphilus</taxon>
    </lineage>
</organism>
<evidence type="ECO:0000313" key="2">
    <source>
        <dbReference type="EMBL" id="KAB3538636.1"/>
    </source>
</evidence>
<feature type="transmembrane region" description="Helical" evidence="1">
    <location>
        <begin position="128"/>
        <end position="147"/>
    </location>
</feature>
<sequence length="238" mass="28241">MNLIYNLTSVVTTYVYYAVPILVGIIISIIIKRNKDERKTIAHEVVMRVPLHNRFSLAWAFVSFLFYLVILIRVFIPQILNIHNILAPEYVNKWYELLWVNNIRNLIHQFLYTGVINEATSLIRYNDYLVLFIVSNSLLFIIIYFIYQGLQKAFICENRLYAAGKMFKWNDFQSVKLVEPSINKKNERRYILQLLIKDTKIRHNYSSPLNTLELQVTLEEKEKIYDLIEAINNQITLD</sequence>
<proteinExistence type="predicted"/>
<evidence type="ECO:0000313" key="3">
    <source>
        <dbReference type="Proteomes" id="UP000432715"/>
    </source>
</evidence>
<accession>A0A6I0FHD5</accession>
<dbReference type="Proteomes" id="UP000432715">
    <property type="component" value="Unassembled WGS sequence"/>
</dbReference>
<dbReference type="AlphaFoldDB" id="A0A6I0FHD5"/>
<feature type="transmembrane region" description="Helical" evidence="1">
    <location>
        <begin position="57"/>
        <end position="76"/>
    </location>
</feature>
<feature type="transmembrane region" description="Helical" evidence="1">
    <location>
        <begin position="14"/>
        <end position="31"/>
    </location>
</feature>
<keyword evidence="1" id="KW-1133">Transmembrane helix</keyword>
<evidence type="ECO:0000256" key="1">
    <source>
        <dbReference type="SAM" id="Phobius"/>
    </source>
</evidence>
<dbReference type="EMBL" id="WBZC01000004">
    <property type="protein sequence ID" value="KAB3538636.1"/>
    <property type="molecule type" value="Genomic_DNA"/>
</dbReference>